<keyword evidence="4" id="KW-0967">Endosome</keyword>
<dbReference type="PANTHER" id="PTHR28544:SF1">
    <property type="entry name" value="DENN DOMAIN-CONTAINING PROTEIN 10-RELATED"/>
    <property type="match status" value="1"/>
</dbReference>
<evidence type="ECO:0000313" key="6">
    <source>
        <dbReference type="EMBL" id="GFR66068.1"/>
    </source>
</evidence>
<dbReference type="GO" id="GO:0005770">
    <property type="term" value="C:late endosome"/>
    <property type="evidence" value="ECO:0007669"/>
    <property type="project" value="UniProtKB-SubCell"/>
</dbReference>
<accession>A0AAV4EY77</accession>
<dbReference type="EMBL" id="BMAT01000426">
    <property type="protein sequence ID" value="GFR66068.1"/>
    <property type="molecule type" value="Genomic_DNA"/>
</dbReference>
<evidence type="ECO:0000256" key="3">
    <source>
        <dbReference type="ARBA" id="ARBA00022658"/>
    </source>
</evidence>
<sequence length="355" mass="40108">MSVLCDLTAAGIIEHDKNNDVLWTWAYPSITSEQREFLISKSCLGSDNPLPVNFLYGQWKETWFYISIIKIEDDNTVLSQLTQFAMVLLCKDFNPEKYSVLCQLFGRQYQQTGSAAAMLERYLSVLTRGTCNSDENGKFSVNDYGAKEAYAKSQIKEIIQVFGVETILIYTAMLLKKRIAVYLPPHSLNSLLDYTRSIPAFAWHRQNWNIVHSYVQLTEEEIENLQAHSHYVAGFTEAAIEGREDLYDIFVNVPNSQIIIASHAKESMSMGKLHKDIALLMVGKADDENLSDIDVIKEVATKTHELLNNLKSLATVDEETGKPSLTLEALKERKMPPATENFLFSLAASEGFIKL</sequence>
<dbReference type="Proteomes" id="UP000762676">
    <property type="component" value="Unassembled WGS sequence"/>
</dbReference>
<keyword evidence="7" id="KW-1185">Reference proteome</keyword>
<gene>
    <name evidence="6" type="ORF">ElyMa_000218500</name>
</gene>
<evidence type="ECO:0000259" key="5">
    <source>
        <dbReference type="PROSITE" id="PS50211"/>
    </source>
</evidence>
<evidence type="ECO:0000313" key="7">
    <source>
        <dbReference type="Proteomes" id="UP000762676"/>
    </source>
</evidence>
<dbReference type="Pfam" id="PF08616">
    <property type="entry name" value="SPA"/>
    <property type="match status" value="1"/>
</dbReference>
<reference evidence="6 7" key="1">
    <citation type="journal article" date="2021" name="Elife">
        <title>Chloroplast acquisition without the gene transfer in kleptoplastic sea slugs, Plakobranchus ocellatus.</title>
        <authorList>
            <person name="Maeda T."/>
            <person name="Takahashi S."/>
            <person name="Yoshida T."/>
            <person name="Shimamura S."/>
            <person name="Takaki Y."/>
            <person name="Nagai Y."/>
            <person name="Toyoda A."/>
            <person name="Suzuki Y."/>
            <person name="Arimoto A."/>
            <person name="Ishii H."/>
            <person name="Satoh N."/>
            <person name="Nishiyama T."/>
            <person name="Hasebe M."/>
            <person name="Maruyama T."/>
            <person name="Minagawa J."/>
            <person name="Obokata J."/>
            <person name="Shigenobu S."/>
        </authorList>
    </citation>
    <scope>NUCLEOTIDE SEQUENCE [LARGE SCALE GENOMIC DNA]</scope>
</reference>
<protein>
    <submittedName>
        <fullName evidence="6">Protein FAM45A-like</fullName>
    </submittedName>
</protein>
<dbReference type="GO" id="GO:0031267">
    <property type="term" value="F:small GTPase binding"/>
    <property type="evidence" value="ECO:0007669"/>
    <property type="project" value="TreeGrafter"/>
</dbReference>
<evidence type="ECO:0000256" key="1">
    <source>
        <dbReference type="ARBA" id="ARBA00004603"/>
    </source>
</evidence>
<comment type="subcellular location">
    <subcellularLocation>
        <location evidence="1">Late endosome</location>
    </subcellularLocation>
</comment>
<dbReference type="InterPro" id="IPR042431">
    <property type="entry name" value="FAM45"/>
</dbReference>
<comment type="caution">
    <text evidence="6">The sequence shown here is derived from an EMBL/GenBank/DDBJ whole genome shotgun (WGS) entry which is preliminary data.</text>
</comment>
<dbReference type="PANTHER" id="PTHR28544">
    <property type="entry name" value="PROTEIN FAM45A-RELATED"/>
    <property type="match status" value="1"/>
</dbReference>
<name>A0AAV4EY77_9GAST</name>
<organism evidence="6 7">
    <name type="scientific">Elysia marginata</name>
    <dbReference type="NCBI Taxonomy" id="1093978"/>
    <lineage>
        <taxon>Eukaryota</taxon>
        <taxon>Metazoa</taxon>
        <taxon>Spiralia</taxon>
        <taxon>Lophotrochozoa</taxon>
        <taxon>Mollusca</taxon>
        <taxon>Gastropoda</taxon>
        <taxon>Heterobranchia</taxon>
        <taxon>Euthyneura</taxon>
        <taxon>Panpulmonata</taxon>
        <taxon>Sacoglossa</taxon>
        <taxon>Placobranchoidea</taxon>
        <taxon>Plakobranchidae</taxon>
        <taxon>Elysia</taxon>
    </lineage>
</organism>
<dbReference type="InterPro" id="IPR037516">
    <property type="entry name" value="Tripartite_DENN"/>
</dbReference>
<evidence type="ECO:0000256" key="4">
    <source>
        <dbReference type="ARBA" id="ARBA00022753"/>
    </source>
</evidence>
<dbReference type="PROSITE" id="PS50211">
    <property type="entry name" value="DENN"/>
    <property type="match status" value="1"/>
</dbReference>
<dbReference type="AlphaFoldDB" id="A0AAV4EY77"/>
<dbReference type="GO" id="GO:0005085">
    <property type="term" value="F:guanyl-nucleotide exchange factor activity"/>
    <property type="evidence" value="ECO:0007669"/>
    <property type="project" value="UniProtKB-KW"/>
</dbReference>
<feature type="domain" description="UDENN" evidence="5">
    <location>
        <begin position="1"/>
        <end position="355"/>
    </location>
</feature>
<proteinExistence type="inferred from homology"/>
<comment type="similarity">
    <text evidence="2">Belongs to the DENND10 family.</text>
</comment>
<dbReference type="GO" id="GO:0015031">
    <property type="term" value="P:protein transport"/>
    <property type="evidence" value="ECO:0007669"/>
    <property type="project" value="TreeGrafter"/>
</dbReference>
<evidence type="ECO:0000256" key="2">
    <source>
        <dbReference type="ARBA" id="ARBA00008641"/>
    </source>
</evidence>
<dbReference type="GO" id="GO:2000641">
    <property type="term" value="P:regulation of early endosome to late endosome transport"/>
    <property type="evidence" value="ECO:0007669"/>
    <property type="project" value="TreeGrafter"/>
</dbReference>
<keyword evidence="3" id="KW-0344">Guanine-nucleotide releasing factor</keyword>